<organism evidence="1 2">
    <name type="scientific">Mycobacterium phage Madruga</name>
    <dbReference type="NCBI Taxonomy" id="1675552"/>
    <lineage>
        <taxon>Viruses</taxon>
        <taxon>Duplodnaviria</taxon>
        <taxon>Heunggongvirae</taxon>
        <taxon>Uroviricota</taxon>
        <taxon>Caudoviricetes</taxon>
        <taxon>Patiencevirus</taxon>
        <taxon>Patiencevirus patience</taxon>
    </lineage>
</organism>
<evidence type="ECO:0000313" key="2">
    <source>
        <dbReference type="Proteomes" id="UP000222075"/>
    </source>
</evidence>
<protein>
    <submittedName>
        <fullName evidence="1">Uncharacterized protein</fullName>
    </submittedName>
</protein>
<dbReference type="EMBL" id="KR997933">
    <property type="protein sequence ID" value="AKU45396.1"/>
    <property type="molecule type" value="Genomic_DNA"/>
</dbReference>
<dbReference type="Proteomes" id="UP000222075">
    <property type="component" value="Segment"/>
</dbReference>
<accession>A0A0K1LS40</accession>
<gene>
    <name evidence="1" type="ORF">MADRUGA_107</name>
</gene>
<evidence type="ECO:0000313" key="1">
    <source>
        <dbReference type="EMBL" id="AKU45396.1"/>
    </source>
</evidence>
<sequence length="84" mass="9427">MTECGNCHRTDVDETKEGNWLTWVSWCEGNKFISTLFLCDLCFEDGDYEVGGTGGLVDYGWSDGHQLADNSETFATLKHMRNPA</sequence>
<name>A0A0K1LS40_9CAUD</name>
<reference evidence="1 2" key="1">
    <citation type="journal article" date="2016" name="BMC Microbiol.">
        <title>Characterization of mycobacteria and mycobacteriophages isolated from compost at the Sao Paulo Zoo Park Foundation in Brazil and creation of the new mycobacteriophage Cluster U.</title>
        <authorList>
            <person name="Lima-Junior J.D."/>
            <person name="Viana-Niero C."/>
            <person name="Conde Oliveira D.V."/>
            <person name="Machado G.E."/>
            <person name="Rabello M.C."/>
            <person name="Martins-Junior J."/>
            <person name="Martins L.F."/>
            <person name="Digiampietri L.A."/>
            <person name="da Silva A.M."/>
            <person name="Setubal J.C."/>
            <person name="Russell D.A."/>
            <person name="Jacobs-Sera D."/>
            <person name="Pope W.H."/>
            <person name="Hatfull G.F."/>
            <person name="Leao S.C."/>
        </authorList>
    </citation>
    <scope>NUCLEOTIDE SEQUENCE [LARGE SCALE GENOMIC DNA]</scope>
</reference>
<proteinExistence type="predicted"/>